<reference evidence="1 2" key="1">
    <citation type="submission" date="2014-04" db="EMBL/GenBank/DDBJ databases">
        <authorList>
            <consortium name="DOE Joint Genome Institute"/>
            <person name="Kuo A."/>
            <person name="Tarkka M."/>
            <person name="Buscot F."/>
            <person name="Kohler A."/>
            <person name="Nagy L.G."/>
            <person name="Floudas D."/>
            <person name="Copeland A."/>
            <person name="Barry K.W."/>
            <person name="Cichocki N."/>
            <person name="Veneault-Fourrey C."/>
            <person name="LaButti K."/>
            <person name="Lindquist E.A."/>
            <person name="Lipzen A."/>
            <person name="Lundell T."/>
            <person name="Morin E."/>
            <person name="Murat C."/>
            <person name="Sun H."/>
            <person name="Tunlid A."/>
            <person name="Henrissat B."/>
            <person name="Grigoriev I.V."/>
            <person name="Hibbett D.S."/>
            <person name="Martin F."/>
            <person name="Nordberg H.P."/>
            <person name="Cantor M.N."/>
            <person name="Hua S.X."/>
        </authorList>
    </citation>
    <scope>NUCLEOTIDE SEQUENCE [LARGE SCALE GENOMIC DNA]</scope>
    <source>
        <strain evidence="1 2">F 1598</strain>
    </source>
</reference>
<reference evidence="2" key="2">
    <citation type="submission" date="2015-01" db="EMBL/GenBank/DDBJ databases">
        <title>Evolutionary Origins and Diversification of the Mycorrhizal Mutualists.</title>
        <authorList>
            <consortium name="DOE Joint Genome Institute"/>
            <consortium name="Mycorrhizal Genomics Consortium"/>
            <person name="Kohler A."/>
            <person name="Kuo A."/>
            <person name="Nagy L.G."/>
            <person name="Floudas D."/>
            <person name="Copeland A."/>
            <person name="Barry K.W."/>
            <person name="Cichocki N."/>
            <person name="Veneault-Fourrey C."/>
            <person name="LaButti K."/>
            <person name="Lindquist E.A."/>
            <person name="Lipzen A."/>
            <person name="Lundell T."/>
            <person name="Morin E."/>
            <person name="Murat C."/>
            <person name="Riley R."/>
            <person name="Ohm R."/>
            <person name="Sun H."/>
            <person name="Tunlid A."/>
            <person name="Henrissat B."/>
            <person name="Grigoriev I.V."/>
            <person name="Hibbett D.S."/>
            <person name="Martin F."/>
        </authorList>
    </citation>
    <scope>NUCLEOTIDE SEQUENCE [LARGE SCALE GENOMIC DNA]</scope>
    <source>
        <strain evidence="2">F 1598</strain>
    </source>
</reference>
<organism evidence="1 2">
    <name type="scientific">Piloderma croceum (strain F 1598)</name>
    <dbReference type="NCBI Taxonomy" id="765440"/>
    <lineage>
        <taxon>Eukaryota</taxon>
        <taxon>Fungi</taxon>
        <taxon>Dikarya</taxon>
        <taxon>Basidiomycota</taxon>
        <taxon>Agaricomycotina</taxon>
        <taxon>Agaricomycetes</taxon>
        <taxon>Agaricomycetidae</taxon>
        <taxon>Atheliales</taxon>
        <taxon>Atheliaceae</taxon>
        <taxon>Piloderma</taxon>
    </lineage>
</organism>
<keyword evidence="2" id="KW-1185">Reference proteome</keyword>
<name>A0A0C3EJC3_PILCF</name>
<dbReference type="HOGENOM" id="CLU_1876216_0_0_1"/>
<evidence type="ECO:0000313" key="1">
    <source>
        <dbReference type="EMBL" id="KIM72715.1"/>
    </source>
</evidence>
<dbReference type="AlphaFoldDB" id="A0A0C3EJC3"/>
<sequence length="136" mass="15615">MPSPYMFPPTPPPNRFMLFGLHVDGKKLDSYFNKYPAKHPDDPLAEFLRQCPDADKTNLTVTMLRKRMGLPDLGMYGIYIGQAFGRILAFGTSKQKFRIPTGVLNEICKELEMRSSDVCWYVPDLSEEEWDEMGTD</sequence>
<dbReference type="EMBL" id="KN833110">
    <property type="protein sequence ID" value="KIM72715.1"/>
    <property type="molecule type" value="Genomic_DNA"/>
</dbReference>
<dbReference type="InParanoid" id="A0A0C3EJC3"/>
<accession>A0A0C3EJC3</accession>
<dbReference type="Proteomes" id="UP000054166">
    <property type="component" value="Unassembled WGS sequence"/>
</dbReference>
<gene>
    <name evidence="1" type="ORF">PILCRDRAFT_829596</name>
</gene>
<proteinExistence type="predicted"/>
<evidence type="ECO:0000313" key="2">
    <source>
        <dbReference type="Proteomes" id="UP000054166"/>
    </source>
</evidence>
<protein>
    <submittedName>
        <fullName evidence="1">Uncharacterized protein</fullName>
    </submittedName>
</protein>